<gene>
    <name evidence="2" type="ORF">QTG54_005802</name>
</gene>
<keyword evidence="1" id="KW-1133">Transmembrane helix</keyword>
<dbReference type="InterPro" id="IPR027417">
    <property type="entry name" value="P-loop_NTPase"/>
</dbReference>
<dbReference type="EMBL" id="JATAAI010000009">
    <property type="protein sequence ID" value="KAK1743181.1"/>
    <property type="molecule type" value="Genomic_DNA"/>
</dbReference>
<dbReference type="Gene3D" id="3.40.50.300">
    <property type="entry name" value="P-loop containing nucleotide triphosphate hydrolases"/>
    <property type="match status" value="1"/>
</dbReference>
<accession>A0AAD8YB26</accession>
<keyword evidence="3" id="KW-1185">Reference proteome</keyword>
<evidence type="ECO:0000313" key="2">
    <source>
        <dbReference type="EMBL" id="KAK1743181.1"/>
    </source>
</evidence>
<comment type="caution">
    <text evidence="2">The sequence shown here is derived from an EMBL/GenBank/DDBJ whole genome shotgun (WGS) entry which is preliminary data.</text>
</comment>
<organism evidence="2 3">
    <name type="scientific">Skeletonema marinoi</name>
    <dbReference type="NCBI Taxonomy" id="267567"/>
    <lineage>
        <taxon>Eukaryota</taxon>
        <taxon>Sar</taxon>
        <taxon>Stramenopiles</taxon>
        <taxon>Ochrophyta</taxon>
        <taxon>Bacillariophyta</taxon>
        <taxon>Coscinodiscophyceae</taxon>
        <taxon>Thalassiosirophycidae</taxon>
        <taxon>Thalassiosirales</taxon>
        <taxon>Skeletonemataceae</taxon>
        <taxon>Skeletonema</taxon>
        <taxon>Skeletonema marinoi-dohrnii complex</taxon>
    </lineage>
</organism>
<dbReference type="PANTHER" id="PTHR32301">
    <property type="entry name" value="COUNTIN RECEPTOR CNR3-RELATED"/>
    <property type="match status" value="1"/>
</dbReference>
<sequence>MEASAATISPQRRLTIKKRAALGLLLASILGFATFQNYYNSISLVDDSLSQRQLSSSWIERHPERGVSAWARNNFRPLSSAPDEKETVLFWHIPKSGGTTAKSIYKCLDQTIASRLPPSVSRTNDKELIAFKPYGQRGGTYVNVDMTTRSGMLRAEKMGLVASGKADMLFAMDPSFAGEHLYDKHHKGRILGLFRHPVDRLASKFYYLQKADWEKSYRPEWADMSILEWLRNTTRKAM</sequence>
<dbReference type="Proteomes" id="UP001224775">
    <property type="component" value="Unassembled WGS sequence"/>
</dbReference>
<protein>
    <recommendedName>
        <fullName evidence="4">Sulfotransferase domain-containing protein</fullName>
    </recommendedName>
</protein>
<evidence type="ECO:0000313" key="3">
    <source>
        <dbReference type="Proteomes" id="UP001224775"/>
    </source>
</evidence>
<name>A0AAD8YB26_9STRA</name>
<dbReference type="AlphaFoldDB" id="A0AAD8YB26"/>
<evidence type="ECO:0000256" key="1">
    <source>
        <dbReference type="SAM" id="Phobius"/>
    </source>
</evidence>
<keyword evidence="1" id="KW-0472">Membrane</keyword>
<proteinExistence type="predicted"/>
<dbReference type="PANTHER" id="PTHR32301:SF6">
    <property type="entry name" value="GOLVESIN-RELATED"/>
    <property type="match status" value="1"/>
</dbReference>
<evidence type="ECO:0008006" key="4">
    <source>
        <dbReference type="Google" id="ProtNLM"/>
    </source>
</evidence>
<keyword evidence="1" id="KW-0812">Transmembrane</keyword>
<reference evidence="2" key="1">
    <citation type="submission" date="2023-06" db="EMBL/GenBank/DDBJ databases">
        <title>Survivors Of The Sea: Transcriptome response of Skeletonema marinoi to long-term dormancy.</title>
        <authorList>
            <person name="Pinder M.I.M."/>
            <person name="Kourtchenko O."/>
            <person name="Robertson E.K."/>
            <person name="Larsson T."/>
            <person name="Maumus F."/>
            <person name="Osuna-Cruz C.M."/>
            <person name="Vancaester E."/>
            <person name="Stenow R."/>
            <person name="Vandepoele K."/>
            <person name="Ploug H."/>
            <person name="Bruchert V."/>
            <person name="Godhe A."/>
            <person name="Topel M."/>
        </authorList>
    </citation>
    <scope>NUCLEOTIDE SEQUENCE</scope>
    <source>
        <strain evidence="2">R05AC</strain>
    </source>
</reference>
<feature type="transmembrane region" description="Helical" evidence="1">
    <location>
        <begin position="20"/>
        <end position="39"/>
    </location>
</feature>
<dbReference type="InterPro" id="IPR053259">
    <property type="entry name" value="Golvesin-related_Golgi"/>
</dbReference>